<name>A0AB34J8W0_PRYPA</name>
<dbReference type="AlphaFoldDB" id="A0AB34J8W0"/>
<reference evidence="1 2" key="1">
    <citation type="journal article" date="2024" name="Science">
        <title>Giant polyketide synthase enzymes in the biosynthesis of giant marine polyether toxins.</title>
        <authorList>
            <person name="Fallon T.R."/>
            <person name="Shende V.V."/>
            <person name="Wierzbicki I.H."/>
            <person name="Pendleton A.L."/>
            <person name="Watervoot N.F."/>
            <person name="Auber R.P."/>
            <person name="Gonzalez D.J."/>
            <person name="Wisecaver J.H."/>
            <person name="Moore B.S."/>
        </authorList>
    </citation>
    <scope>NUCLEOTIDE SEQUENCE [LARGE SCALE GENOMIC DNA]</scope>
    <source>
        <strain evidence="1 2">12B1</strain>
    </source>
</reference>
<dbReference type="Proteomes" id="UP001515480">
    <property type="component" value="Unassembled WGS sequence"/>
</dbReference>
<comment type="caution">
    <text evidence="1">The sequence shown here is derived from an EMBL/GenBank/DDBJ whole genome shotgun (WGS) entry which is preliminary data.</text>
</comment>
<proteinExistence type="predicted"/>
<gene>
    <name evidence="1" type="ORF">AB1Y20_002531</name>
</gene>
<evidence type="ECO:0000313" key="1">
    <source>
        <dbReference type="EMBL" id="KAL1515917.1"/>
    </source>
</evidence>
<protein>
    <submittedName>
        <fullName evidence="1">Uncharacterized protein</fullName>
    </submittedName>
</protein>
<keyword evidence="2" id="KW-1185">Reference proteome</keyword>
<evidence type="ECO:0000313" key="2">
    <source>
        <dbReference type="Proteomes" id="UP001515480"/>
    </source>
</evidence>
<dbReference type="EMBL" id="JBGBPQ010000011">
    <property type="protein sequence ID" value="KAL1515917.1"/>
    <property type="molecule type" value="Genomic_DNA"/>
</dbReference>
<sequence>MLRLPRACSKLRRRLPACPARLLFKRPRWQGDGEYSAWNEWTFILFALYLTTVPSRKTREPLAIKSVETYIALLKGHLSVEYEFELMHRTPRLRRLLARLREADPRSAVVVLHATHAASEKAPRGATGAAVHGSLGDTQTDIVLSTAASLALVPLAM</sequence>
<organism evidence="1 2">
    <name type="scientific">Prymnesium parvum</name>
    <name type="common">Toxic golden alga</name>
    <dbReference type="NCBI Taxonomy" id="97485"/>
    <lineage>
        <taxon>Eukaryota</taxon>
        <taxon>Haptista</taxon>
        <taxon>Haptophyta</taxon>
        <taxon>Prymnesiophyceae</taxon>
        <taxon>Prymnesiales</taxon>
        <taxon>Prymnesiaceae</taxon>
        <taxon>Prymnesium</taxon>
    </lineage>
</organism>
<accession>A0AB34J8W0</accession>